<reference evidence="1" key="2">
    <citation type="journal article" date="2015" name="Fish Shellfish Immunol.">
        <title>Early steps in the European eel (Anguilla anguilla)-Vibrio vulnificus interaction in the gills: Role of the RtxA13 toxin.</title>
        <authorList>
            <person name="Callol A."/>
            <person name="Pajuelo D."/>
            <person name="Ebbesson L."/>
            <person name="Teles M."/>
            <person name="MacKenzie S."/>
            <person name="Amaro C."/>
        </authorList>
    </citation>
    <scope>NUCLEOTIDE SEQUENCE</scope>
</reference>
<organism evidence="1">
    <name type="scientific">Anguilla anguilla</name>
    <name type="common">European freshwater eel</name>
    <name type="synonym">Muraena anguilla</name>
    <dbReference type="NCBI Taxonomy" id="7936"/>
    <lineage>
        <taxon>Eukaryota</taxon>
        <taxon>Metazoa</taxon>
        <taxon>Chordata</taxon>
        <taxon>Craniata</taxon>
        <taxon>Vertebrata</taxon>
        <taxon>Euteleostomi</taxon>
        <taxon>Actinopterygii</taxon>
        <taxon>Neopterygii</taxon>
        <taxon>Teleostei</taxon>
        <taxon>Anguilliformes</taxon>
        <taxon>Anguillidae</taxon>
        <taxon>Anguilla</taxon>
    </lineage>
</organism>
<protein>
    <submittedName>
        <fullName evidence="1">Uncharacterized protein</fullName>
    </submittedName>
</protein>
<accession>A0A0E9S2E6</accession>
<dbReference type="AlphaFoldDB" id="A0A0E9S2E6"/>
<dbReference type="EMBL" id="GBXM01073121">
    <property type="protein sequence ID" value="JAH35456.1"/>
    <property type="molecule type" value="Transcribed_RNA"/>
</dbReference>
<sequence>MFFPAIYACIRICITMAKSYLLIYTDSTQFLKFHQKKNHNIDT</sequence>
<evidence type="ECO:0000313" key="1">
    <source>
        <dbReference type="EMBL" id="JAH35456.1"/>
    </source>
</evidence>
<proteinExistence type="predicted"/>
<name>A0A0E9S2E6_ANGAN</name>
<reference evidence="1" key="1">
    <citation type="submission" date="2014-11" db="EMBL/GenBank/DDBJ databases">
        <authorList>
            <person name="Amaro Gonzalez C."/>
        </authorList>
    </citation>
    <scope>NUCLEOTIDE SEQUENCE</scope>
</reference>